<feature type="domain" description="Flagellar attachment zone protein 1 conserved" evidence="1">
    <location>
        <begin position="88"/>
        <end position="176"/>
    </location>
</feature>
<evidence type="ECO:0000259" key="1">
    <source>
        <dbReference type="Pfam" id="PF23398"/>
    </source>
</evidence>
<reference evidence="2 3" key="1">
    <citation type="journal article" date="2018" name="BMC Genomics">
        <title>Genomic comparison of Trypanosoma conorhini and Trypanosoma rangeli to Trypanosoma cruzi strains of high and low virulence.</title>
        <authorList>
            <person name="Bradwell K.R."/>
            <person name="Koparde V.N."/>
            <person name="Matveyev A.V."/>
            <person name="Serrano M.G."/>
            <person name="Alves J.M."/>
            <person name="Parikh H."/>
            <person name="Huang B."/>
            <person name="Lee V."/>
            <person name="Espinosa-Alvarez O."/>
            <person name="Ortiz P.A."/>
            <person name="Costa-Martins A.G."/>
            <person name="Teixeira M.M."/>
            <person name="Buck G.A."/>
        </authorList>
    </citation>
    <scope>NUCLEOTIDE SEQUENCE [LARGE SCALE GENOMIC DNA]</scope>
    <source>
        <strain evidence="2 3">AM80</strain>
    </source>
</reference>
<dbReference type="GeneID" id="40332425"/>
<dbReference type="InterPro" id="IPR056614">
    <property type="entry name" value="FAZ1_cons"/>
</dbReference>
<proteinExistence type="predicted"/>
<dbReference type="AlphaFoldDB" id="A0A422N0F4"/>
<evidence type="ECO:0000313" key="3">
    <source>
        <dbReference type="Proteomes" id="UP000283634"/>
    </source>
</evidence>
<dbReference type="EMBL" id="MKGL01000423">
    <property type="protein sequence ID" value="RNE98941.1"/>
    <property type="molecule type" value="Genomic_DNA"/>
</dbReference>
<dbReference type="OMA" id="WSADFIN"/>
<keyword evidence="3" id="KW-1185">Reference proteome</keyword>
<name>A0A422N0F4_TRYRA</name>
<protein>
    <submittedName>
        <fullName evidence="2">Putative mitotubule-associated protein Gb4</fullName>
    </submittedName>
</protein>
<comment type="caution">
    <text evidence="2">The sequence shown here is derived from an EMBL/GenBank/DDBJ whole genome shotgun (WGS) entry which is preliminary data.</text>
</comment>
<dbReference type="Pfam" id="PF23398">
    <property type="entry name" value="FAZ1_cons"/>
    <property type="match status" value="1"/>
</dbReference>
<dbReference type="VEuPathDB" id="TriTrypDB:TRSC58_06377"/>
<dbReference type="OrthoDB" id="246097at2759"/>
<dbReference type="Proteomes" id="UP000283634">
    <property type="component" value="Unassembled WGS sequence"/>
</dbReference>
<evidence type="ECO:0000313" key="2">
    <source>
        <dbReference type="EMBL" id="RNE98941.1"/>
    </source>
</evidence>
<dbReference type="RefSeq" id="XP_029234916.1">
    <property type="nucleotide sequence ID" value="XM_029385242.1"/>
</dbReference>
<sequence length="182" mass="20229">MPGEVRERVHAACENGVSQRRLHAESAWAAGPLNVPPNGKYGAMSEVSAPRQGSMETEMVAFKDTREDGDVVMVQRSSSVNATKGWRTKHSLHFRGSKWSSVLKKHRAALEAAVVEDIVDASGLDMKRIENITFAVLDTLVVTFMVRPQDHLDTIGGVHVALQTYNFPRTSALYREHRFLSK</sequence>
<gene>
    <name evidence="2" type="ORF">TraAM80_08492</name>
</gene>
<accession>A0A422N0F4</accession>
<organism evidence="2 3">
    <name type="scientific">Trypanosoma rangeli</name>
    <dbReference type="NCBI Taxonomy" id="5698"/>
    <lineage>
        <taxon>Eukaryota</taxon>
        <taxon>Discoba</taxon>
        <taxon>Euglenozoa</taxon>
        <taxon>Kinetoplastea</taxon>
        <taxon>Metakinetoplastina</taxon>
        <taxon>Trypanosomatida</taxon>
        <taxon>Trypanosomatidae</taxon>
        <taxon>Trypanosoma</taxon>
        <taxon>Herpetosoma</taxon>
    </lineage>
</organism>